<reference evidence="1" key="1">
    <citation type="submission" date="2022-10" db="EMBL/GenBank/DDBJ databases">
        <title>The complete genomes of actinobacterial strains from the NBC collection.</title>
        <authorList>
            <person name="Joergensen T.S."/>
            <person name="Alvarez Arevalo M."/>
            <person name="Sterndorff E.B."/>
            <person name="Faurdal D."/>
            <person name="Vuksanovic O."/>
            <person name="Mourched A.-S."/>
            <person name="Charusanti P."/>
            <person name="Shaw S."/>
            <person name="Blin K."/>
            <person name="Weber T."/>
        </authorList>
    </citation>
    <scope>NUCLEOTIDE SEQUENCE</scope>
    <source>
        <strain evidence="1">NBC_00060</strain>
    </source>
</reference>
<proteinExistence type="predicted"/>
<gene>
    <name evidence="1" type="ORF">OHV25_02205</name>
</gene>
<protein>
    <submittedName>
        <fullName evidence="1">Uncharacterized protein</fullName>
    </submittedName>
</protein>
<name>A0AAU2GTS2_9ACTN</name>
<accession>A0AAU2GTS2</accession>
<organism evidence="1">
    <name type="scientific">Streptomyces sp. NBC_00060</name>
    <dbReference type="NCBI Taxonomy" id="2975636"/>
    <lineage>
        <taxon>Bacteria</taxon>
        <taxon>Bacillati</taxon>
        <taxon>Actinomycetota</taxon>
        <taxon>Actinomycetes</taxon>
        <taxon>Kitasatosporales</taxon>
        <taxon>Streptomycetaceae</taxon>
        <taxon>Streptomyces</taxon>
    </lineage>
</organism>
<dbReference type="EMBL" id="CP108253">
    <property type="protein sequence ID" value="WTU38453.1"/>
    <property type="molecule type" value="Genomic_DNA"/>
</dbReference>
<evidence type="ECO:0000313" key="1">
    <source>
        <dbReference type="EMBL" id="WTU38453.1"/>
    </source>
</evidence>
<sequence>MTEQLHVFGIRVIPPDPRDRHRMPEVRPLIDGVDFIERDYMASCGDARSWLAPDGPFAVGEAPHEVEMATRCGCHSALDVAMRREGSTVVWDLKESEGTNPDGGELRFDAGQYDAEVARASTDSRWEWPAQTVARVLGDLLRCRTDWLAHWCCEAGEVWSSPWADEIRLYFVNYETQPDGALRFAGRFGTIRPVTDENPIAQAERLAQEIMAGDPREAAGMRGDSPGEGDVLDWLGGGYQLHGPSSYKWPVAPRGLH</sequence>
<dbReference type="AlphaFoldDB" id="A0AAU2GTS2"/>